<sequence length="113" mass="12418">MSLTLQAAPSSAYDQRVRTVDLPLYEFHAIDFNRKGVIRCVDVVQILTSLVGEEEEANSDLHVRVEALLGELGASYDTAITLPECMDIVALLMEPDEPSETKPHRGPDNGHKG</sequence>
<evidence type="ECO:0000313" key="2">
    <source>
        <dbReference type="EMBL" id="RHZ00832.1"/>
    </source>
</evidence>
<dbReference type="EMBL" id="QUTF01018945">
    <property type="protein sequence ID" value="RHZ00832.1"/>
    <property type="molecule type" value="Genomic_DNA"/>
</dbReference>
<gene>
    <name evidence="2" type="ORF">DYB26_001795</name>
</gene>
<name>A0A418DW13_APHAT</name>
<dbReference type="AlphaFoldDB" id="A0A418DW13"/>
<evidence type="ECO:0000256" key="1">
    <source>
        <dbReference type="SAM" id="MobiDB-lite"/>
    </source>
</evidence>
<accession>A0A418DW13</accession>
<protein>
    <submittedName>
        <fullName evidence="2">Uncharacterized protein</fullName>
    </submittedName>
</protein>
<reference evidence="2 3" key="1">
    <citation type="submission" date="2018-08" db="EMBL/GenBank/DDBJ databases">
        <title>Aphanomyces genome sequencing and annotation.</title>
        <authorList>
            <person name="Minardi D."/>
            <person name="Oidtmann B."/>
            <person name="Van Der Giezen M."/>
            <person name="Studholme D.J."/>
        </authorList>
    </citation>
    <scope>NUCLEOTIDE SEQUENCE [LARGE SCALE GENOMIC DNA]</scope>
    <source>
        <strain evidence="2 3">FDL457</strain>
    </source>
</reference>
<feature type="region of interest" description="Disordered" evidence="1">
    <location>
        <begin position="93"/>
        <end position="113"/>
    </location>
</feature>
<dbReference type="Proteomes" id="UP000286510">
    <property type="component" value="Unassembled WGS sequence"/>
</dbReference>
<comment type="caution">
    <text evidence="2">The sequence shown here is derived from an EMBL/GenBank/DDBJ whole genome shotgun (WGS) entry which is preliminary data.</text>
</comment>
<feature type="compositionally biased region" description="Basic and acidic residues" evidence="1">
    <location>
        <begin position="99"/>
        <end position="113"/>
    </location>
</feature>
<proteinExistence type="predicted"/>
<evidence type="ECO:0000313" key="3">
    <source>
        <dbReference type="Proteomes" id="UP000286510"/>
    </source>
</evidence>
<dbReference type="VEuPathDB" id="FungiDB:H257_09330"/>
<organism evidence="2 3">
    <name type="scientific">Aphanomyces astaci</name>
    <name type="common">Crayfish plague agent</name>
    <dbReference type="NCBI Taxonomy" id="112090"/>
    <lineage>
        <taxon>Eukaryota</taxon>
        <taxon>Sar</taxon>
        <taxon>Stramenopiles</taxon>
        <taxon>Oomycota</taxon>
        <taxon>Saprolegniomycetes</taxon>
        <taxon>Saprolegniales</taxon>
        <taxon>Verrucalvaceae</taxon>
        <taxon>Aphanomyces</taxon>
    </lineage>
</organism>